<organism evidence="11 12">
    <name type="scientific">Tatumella punctata</name>
    <dbReference type="NCBI Taxonomy" id="399969"/>
    <lineage>
        <taxon>Bacteria</taxon>
        <taxon>Pseudomonadati</taxon>
        <taxon>Pseudomonadota</taxon>
        <taxon>Gammaproteobacteria</taxon>
        <taxon>Enterobacterales</taxon>
        <taxon>Erwiniaceae</taxon>
        <taxon>Tatumella</taxon>
    </lineage>
</organism>
<dbReference type="InterPro" id="IPR029044">
    <property type="entry name" value="Nucleotide-diphossugar_trans"/>
</dbReference>
<dbReference type="Pfam" id="PF13641">
    <property type="entry name" value="Glyco_tranf_2_3"/>
    <property type="match status" value="1"/>
</dbReference>
<proteinExistence type="inferred from homology"/>
<evidence type="ECO:0000256" key="6">
    <source>
        <dbReference type="ARBA" id="ARBA00022692"/>
    </source>
</evidence>
<evidence type="ECO:0000256" key="1">
    <source>
        <dbReference type="ARBA" id="ARBA00004651"/>
    </source>
</evidence>
<keyword evidence="7 10" id="KW-1133">Transmembrane helix</keyword>
<feature type="transmembrane region" description="Helical" evidence="10">
    <location>
        <begin position="362"/>
        <end position="381"/>
    </location>
</feature>
<evidence type="ECO:0000256" key="7">
    <source>
        <dbReference type="ARBA" id="ARBA00022989"/>
    </source>
</evidence>
<keyword evidence="8 10" id="KW-0472">Membrane</keyword>
<name>A0ABW1VRD7_9GAMM</name>
<evidence type="ECO:0000256" key="3">
    <source>
        <dbReference type="ARBA" id="ARBA00022475"/>
    </source>
</evidence>
<evidence type="ECO:0000256" key="4">
    <source>
        <dbReference type="ARBA" id="ARBA00022676"/>
    </source>
</evidence>
<feature type="transmembrane region" description="Helical" evidence="10">
    <location>
        <begin position="33"/>
        <end position="54"/>
    </location>
</feature>
<evidence type="ECO:0000313" key="12">
    <source>
        <dbReference type="Proteomes" id="UP001596215"/>
    </source>
</evidence>
<feature type="transmembrane region" description="Helical" evidence="10">
    <location>
        <begin position="393"/>
        <end position="415"/>
    </location>
</feature>
<feature type="transmembrane region" description="Helical" evidence="10">
    <location>
        <begin position="319"/>
        <end position="342"/>
    </location>
</feature>
<dbReference type="EMBL" id="JBHSUC010000012">
    <property type="protein sequence ID" value="MFC6362513.1"/>
    <property type="molecule type" value="Genomic_DNA"/>
</dbReference>
<keyword evidence="3 10" id="KW-1003">Cell membrane</keyword>
<comment type="caution">
    <text evidence="11">The sequence shown here is derived from an EMBL/GenBank/DDBJ whole genome shotgun (WGS) entry which is preliminary data.</text>
</comment>
<evidence type="ECO:0000313" key="11">
    <source>
        <dbReference type="EMBL" id="MFC6362513.1"/>
    </source>
</evidence>
<dbReference type="EC" id="2.4.1.-" evidence="10"/>
<evidence type="ECO:0000256" key="8">
    <source>
        <dbReference type="ARBA" id="ARBA00023136"/>
    </source>
</evidence>
<accession>A0ABW1VRD7</accession>
<dbReference type="InterPro" id="IPR023853">
    <property type="entry name" value="PGA_PgaC/IcaA"/>
</dbReference>
<dbReference type="NCBIfam" id="TIGR03937">
    <property type="entry name" value="PgaC_IcaA"/>
    <property type="match status" value="1"/>
</dbReference>
<evidence type="ECO:0000256" key="10">
    <source>
        <dbReference type="RuleBase" id="RU364028"/>
    </source>
</evidence>
<dbReference type="CDD" id="cd06423">
    <property type="entry name" value="CESA_like"/>
    <property type="match status" value="1"/>
</dbReference>
<dbReference type="Proteomes" id="UP001596215">
    <property type="component" value="Unassembled WGS sequence"/>
</dbReference>
<keyword evidence="12" id="KW-1185">Reference proteome</keyword>
<comment type="similarity">
    <text evidence="2 10">Belongs to the glycosyltransferase 2 family.</text>
</comment>
<evidence type="ECO:0000256" key="5">
    <source>
        <dbReference type="ARBA" id="ARBA00022679"/>
    </source>
</evidence>
<sequence length="442" mass="50292">MTDRLIALIILCVVLSIPLGFVLVFTGQVALNFVFYWPLFMAGIWIAGGVYFWFNKERFWRQDSEITLPGNPLISILIPCYNEGPNARETIQAALNQNYTNIEVIAVNDGSKDDTGEILNQLASEHNNLRVIHLAKNQGKAVALKAGAAAANSELLVCIDGDAILDRNTAAYLAAPLLNFPGVGAVTGNPRIRTRSTLIGRLQVGEFSSIIGLIKRAQRVYGHVFTVSGVIAAFRRTALADVGYWSDDMITEDIDISWKLQLKNWSIFYEPRALCWILMPETLKGLWQQRLRWAKGGAEVFLKNCISIWRWQHRRMWTLLLEFALSTIWTYMYLLSIILFVLGRFTEMPKNLYVDSLMPPGFTGLLLAVVCIIQFSVSLLIERRYESDIFKSLFWVIWYPIAYWLLSFLTTLVSFPNVMLSRKGKRARWESPDRGIAQKHLK</sequence>
<reference evidence="12" key="1">
    <citation type="journal article" date="2019" name="Int. J. Syst. Evol. Microbiol.">
        <title>The Global Catalogue of Microorganisms (GCM) 10K type strain sequencing project: providing services to taxonomists for standard genome sequencing and annotation.</title>
        <authorList>
            <consortium name="The Broad Institute Genomics Platform"/>
            <consortium name="The Broad Institute Genome Sequencing Center for Infectious Disease"/>
            <person name="Wu L."/>
            <person name="Ma J."/>
        </authorList>
    </citation>
    <scope>NUCLEOTIDE SEQUENCE [LARGE SCALE GENOMIC DNA]</scope>
    <source>
        <strain evidence="12">CGMCC 4.1530</strain>
    </source>
</reference>
<dbReference type="Gene3D" id="3.90.550.10">
    <property type="entry name" value="Spore Coat Polysaccharide Biosynthesis Protein SpsA, Chain A"/>
    <property type="match status" value="1"/>
</dbReference>
<keyword evidence="5 10" id="KW-0808">Transferase</keyword>
<evidence type="ECO:0000256" key="9">
    <source>
        <dbReference type="NCBIfam" id="TIGR03937"/>
    </source>
</evidence>
<keyword evidence="4 10" id="KW-0328">Glycosyltransferase</keyword>
<dbReference type="PANTHER" id="PTHR43630:SF1">
    <property type="entry name" value="POLY-BETA-1,6-N-ACETYL-D-GLUCOSAMINE SYNTHASE"/>
    <property type="match status" value="1"/>
</dbReference>
<keyword evidence="6 10" id="KW-0812">Transmembrane</keyword>
<protein>
    <recommendedName>
        <fullName evidence="9 10">Poly-beta-1,6-N-acetyl-D-glucosamine synthase</fullName>
        <shortName evidence="10">Poly-beta-1,6-GlcNAc synthase</shortName>
        <ecNumber evidence="10">2.4.1.-</ecNumber>
    </recommendedName>
</protein>
<gene>
    <name evidence="11" type="primary">pgaC</name>
    <name evidence="11" type="ORF">ACFP73_10460</name>
</gene>
<dbReference type="RefSeq" id="WP_212711177.1">
    <property type="nucleotide sequence ID" value="NZ_BAAAFW010000093.1"/>
</dbReference>
<evidence type="ECO:0000256" key="2">
    <source>
        <dbReference type="ARBA" id="ARBA00006739"/>
    </source>
</evidence>
<comment type="subcellular location">
    <subcellularLocation>
        <location evidence="1 10">Cell membrane</location>
        <topology evidence="1 10">Multi-pass membrane protein</topology>
    </subcellularLocation>
</comment>
<dbReference type="PANTHER" id="PTHR43630">
    <property type="entry name" value="POLY-BETA-1,6-N-ACETYL-D-GLUCOSAMINE SYNTHASE"/>
    <property type="match status" value="1"/>
</dbReference>
<feature type="transmembrane region" description="Helical" evidence="10">
    <location>
        <begin position="5"/>
        <end position="27"/>
    </location>
</feature>
<dbReference type="SUPFAM" id="SSF53448">
    <property type="entry name" value="Nucleotide-diphospho-sugar transferases"/>
    <property type="match status" value="1"/>
</dbReference>